<comment type="caution">
    <text evidence="2">The sequence shown here is derived from an EMBL/GenBank/DDBJ whole genome shotgun (WGS) entry which is preliminary data.</text>
</comment>
<gene>
    <name evidence="2" type="ORF">HF853_06755</name>
</gene>
<dbReference type="InterPro" id="IPR012106">
    <property type="entry name" value="Phage_Mu_Gp1"/>
</dbReference>
<protein>
    <recommendedName>
        <fullName evidence="4">Mu-like prophage I protein</fullName>
    </recommendedName>
</protein>
<reference evidence="2 3" key="1">
    <citation type="submission" date="2020-04" db="EMBL/GenBank/DDBJ databases">
        <authorList>
            <person name="Hitch T.C.A."/>
            <person name="Wylensek D."/>
            <person name="Clavel T."/>
        </authorList>
    </citation>
    <scope>NUCLEOTIDE SEQUENCE [LARGE SCALE GENOMIC DNA]</scope>
    <source>
        <strain evidence="2 3">BL-383-APC-3D</strain>
    </source>
</reference>
<evidence type="ECO:0000313" key="2">
    <source>
        <dbReference type="EMBL" id="NME89372.1"/>
    </source>
</evidence>
<dbReference type="Pfam" id="PF10123">
    <property type="entry name" value="Mu-like_Pro"/>
    <property type="match status" value="1"/>
</dbReference>
<dbReference type="Proteomes" id="UP000544551">
    <property type="component" value="Unassembled WGS sequence"/>
</dbReference>
<dbReference type="AlphaFoldDB" id="A0AB36CLK8"/>
<evidence type="ECO:0000256" key="1">
    <source>
        <dbReference type="SAM" id="MobiDB-lite"/>
    </source>
</evidence>
<evidence type="ECO:0000313" key="3">
    <source>
        <dbReference type="Proteomes" id="UP000544551"/>
    </source>
</evidence>
<name>A0AB36CLK8_9CORY</name>
<feature type="region of interest" description="Disordered" evidence="1">
    <location>
        <begin position="1"/>
        <end position="34"/>
    </location>
</feature>
<evidence type="ECO:0008006" key="4">
    <source>
        <dbReference type="Google" id="ProtNLM"/>
    </source>
</evidence>
<dbReference type="RefSeq" id="WP_168969615.1">
    <property type="nucleotide sequence ID" value="NZ_JABAFZ010000005.1"/>
</dbReference>
<organism evidence="2 3">
    <name type="scientific">Corynebacterium stationis</name>
    <dbReference type="NCBI Taxonomy" id="1705"/>
    <lineage>
        <taxon>Bacteria</taxon>
        <taxon>Bacillati</taxon>
        <taxon>Actinomycetota</taxon>
        <taxon>Actinomycetes</taxon>
        <taxon>Mycobacteriales</taxon>
        <taxon>Corynebacteriaceae</taxon>
        <taxon>Corynebacterium</taxon>
    </lineage>
</organism>
<sequence length="191" mass="21244">MGILNRKLRFAAQPDGTPTDTESTTDKTGGTKADPTVEFTLEQYATILVVLDLEDNATPEDVVAAITKLAEDAAKTTQEQQDESAKIAASLSRSADSVRIDMNAWQDMQHAIERGVSVQQQSHRLEAEQVVDQAIRLGKASPGRREHWIKAYHQDKRDTISRLSRADEIPTIEMGYSKNSLEEPKPNGWVR</sequence>
<accession>A0AB36CLK8</accession>
<feature type="compositionally biased region" description="Low complexity" evidence="1">
    <location>
        <begin position="15"/>
        <end position="31"/>
    </location>
</feature>
<dbReference type="EMBL" id="JABAFZ010000005">
    <property type="protein sequence ID" value="NME89372.1"/>
    <property type="molecule type" value="Genomic_DNA"/>
</dbReference>
<proteinExistence type="predicted"/>